<keyword evidence="1" id="KW-0732">Signal</keyword>
<reference evidence="2" key="1">
    <citation type="journal article" date="2023" name="Front. Microbiol.">
        <title>Phylogeography and host specificity of Pasteurellaceae pathogenic to sea-farmed fish in the north-east Atlantic.</title>
        <authorList>
            <person name="Gulla S."/>
            <person name="Colquhoun D.J."/>
            <person name="Olsen A.B."/>
            <person name="Spilsberg B."/>
            <person name="Lagesen K."/>
            <person name="Aakesson C.P."/>
            <person name="Strom S."/>
            <person name="Manji F."/>
            <person name="Birkbeck T.H."/>
            <person name="Nilsen H.K."/>
        </authorList>
    </citation>
    <scope>NUCLEOTIDE SEQUENCE</scope>
    <source>
        <strain evidence="2">TW16_20</strain>
    </source>
</reference>
<name>A0AAJ6NBM4_9PAST</name>
<evidence type="ECO:0000313" key="3">
    <source>
        <dbReference type="Proteomes" id="UP001236239"/>
    </source>
</evidence>
<dbReference type="RefSeq" id="WP_306374942.1">
    <property type="nucleotide sequence ID" value="NZ_JASAYK010000013.1"/>
</dbReference>
<protein>
    <submittedName>
        <fullName evidence="2">ABC transporter ATPase</fullName>
    </submittedName>
</protein>
<evidence type="ECO:0000313" key="2">
    <source>
        <dbReference type="EMBL" id="MDP8173787.1"/>
    </source>
</evidence>
<sequence length="193" mass="22368">MKKLKFFIIANFCLYLTACVSHNSQQPQKLSFNIPQSIKFDGQEYIKSNHSRLEGMEHIVYLPNNKKVNTENWQQAIFIFLDNSVAVRPAISLKERLNIRKNIYKSQHKILADLAINNAELQSKIISPPTEREHNILLEVFRGRNSQCGFGEIQYAIKRLDFAKNLPNVTAYKAEVNDIATQFAQLKWQIKCQ</sequence>
<dbReference type="AlphaFoldDB" id="A0AAJ6NBM4"/>
<feature type="chain" id="PRO_5042486044" evidence="1">
    <location>
        <begin position="19"/>
        <end position="193"/>
    </location>
</feature>
<evidence type="ECO:0000256" key="1">
    <source>
        <dbReference type="SAM" id="SignalP"/>
    </source>
</evidence>
<proteinExistence type="predicted"/>
<accession>A0AAJ6NBM4</accession>
<feature type="signal peptide" evidence="1">
    <location>
        <begin position="1"/>
        <end position="18"/>
    </location>
</feature>
<gene>
    <name evidence="2" type="ORF">QJU93_10500</name>
</gene>
<comment type="caution">
    <text evidence="2">The sequence shown here is derived from an EMBL/GenBank/DDBJ whole genome shotgun (WGS) entry which is preliminary data.</text>
</comment>
<organism evidence="2 3">
    <name type="scientific">Phocoenobacter skyensis</name>
    <dbReference type="NCBI Taxonomy" id="97481"/>
    <lineage>
        <taxon>Bacteria</taxon>
        <taxon>Pseudomonadati</taxon>
        <taxon>Pseudomonadota</taxon>
        <taxon>Gammaproteobacteria</taxon>
        <taxon>Pasteurellales</taxon>
        <taxon>Pasteurellaceae</taxon>
        <taxon>Phocoenobacter</taxon>
    </lineage>
</organism>
<dbReference type="EMBL" id="JASAYQ010000026">
    <property type="protein sequence ID" value="MDP8173787.1"/>
    <property type="molecule type" value="Genomic_DNA"/>
</dbReference>
<dbReference type="Proteomes" id="UP001236239">
    <property type="component" value="Unassembled WGS sequence"/>
</dbReference>